<keyword evidence="1" id="KW-1133">Transmembrane helix</keyword>
<dbReference type="OrthoDB" id="3226059at2759"/>
<protein>
    <recommendedName>
        <fullName evidence="4">MARVEL domain-containing protein</fullName>
    </recommendedName>
</protein>
<sequence>MPSLEAHYHPFVFSMMLLSAIAELGLTSFLINAGNENGTWPRPRYHSLLIMFCFNAAWTTLFSTTYLLWYIDGVSHFLANVASSIVWLVTTSALWGTAAGIMHNTRTGSHCARQATISRCRQSLTVEALGWTEFGLCTLVLLTTCLWVHSNRWTIRRLADSASASERLV</sequence>
<evidence type="ECO:0008006" key="4">
    <source>
        <dbReference type="Google" id="ProtNLM"/>
    </source>
</evidence>
<dbReference type="Proteomes" id="UP000284706">
    <property type="component" value="Unassembled WGS sequence"/>
</dbReference>
<evidence type="ECO:0000313" key="2">
    <source>
        <dbReference type="EMBL" id="PPQ64449.1"/>
    </source>
</evidence>
<gene>
    <name evidence="2" type="ORF">CVT26_002156</name>
</gene>
<keyword evidence="1" id="KW-0812">Transmembrane</keyword>
<organism evidence="2 3">
    <name type="scientific">Gymnopilus dilepis</name>
    <dbReference type="NCBI Taxonomy" id="231916"/>
    <lineage>
        <taxon>Eukaryota</taxon>
        <taxon>Fungi</taxon>
        <taxon>Dikarya</taxon>
        <taxon>Basidiomycota</taxon>
        <taxon>Agaricomycotina</taxon>
        <taxon>Agaricomycetes</taxon>
        <taxon>Agaricomycetidae</taxon>
        <taxon>Agaricales</taxon>
        <taxon>Agaricineae</taxon>
        <taxon>Hymenogastraceae</taxon>
        <taxon>Gymnopilus</taxon>
    </lineage>
</organism>
<name>A0A409VD27_9AGAR</name>
<dbReference type="STRING" id="231916.A0A409VD27"/>
<comment type="caution">
    <text evidence="2">The sequence shown here is derived from an EMBL/GenBank/DDBJ whole genome shotgun (WGS) entry which is preliminary data.</text>
</comment>
<dbReference type="EMBL" id="NHYE01005667">
    <property type="protein sequence ID" value="PPQ64449.1"/>
    <property type="molecule type" value="Genomic_DNA"/>
</dbReference>
<keyword evidence="3" id="KW-1185">Reference proteome</keyword>
<reference evidence="2 3" key="1">
    <citation type="journal article" date="2018" name="Evol. Lett.">
        <title>Horizontal gene cluster transfer increased hallucinogenic mushroom diversity.</title>
        <authorList>
            <person name="Reynolds H.T."/>
            <person name="Vijayakumar V."/>
            <person name="Gluck-Thaler E."/>
            <person name="Korotkin H.B."/>
            <person name="Matheny P.B."/>
            <person name="Slot J.C."/>
        </authorList>
    </citation>
    <scope>NUCLEOTIDE SEQUENCE [LARGE SCALE GENOMIC DNA]</scope>
    <source>
        <strain evidence="2 3">SRW20</strain>
    </source>
</reference>
<evidence type="ECO:0000256" key="1">
    <source>
        <dbReference type="SAM" id="Phobius"/>
    </source>
</evidence>
<keyword evidence="1" id="KW-0472">Membrane</keyword>
<proteinExistence type="predicted"/>
<feature type="transmembrane region" description="Helical" evidence="1">
    <location>
        <begin position="12"/>
        <end position="33"/>
    </location>
</feature>
<dbReference type="AlphaFoldDB" id="A0A409VD27"/>
<feature type="transmembrane region" description="Helical" evidence="1">
    <location>
        <begin position="45"/>
        <end position="71"/>
    </location>
</feature>
<feature type="transmembrane region" description="Helical" evidence="1">
    <location>
        <begin position="128"/>
        <end position="149"/>
    </location>
</feature>
<accession>A0A409VD27</accession>
<feature type="transmembrane region" description="Helical" evidence="1">
    <location>
        <begin position="77"/>
        <end position="96"/>
    </location>
</feature>
<dbReference type="InParanoid" id="A0A409VD27"/>
<evidence type="ECO:0000313" key="3">
    <source>
        <dbReference type="Proteomes" id="UP000284706"/>
    </source>
</evidence>